<dbReference type="Pfam" id="PF03235">
    <property type="entry name" value="GmrSD_N"/>
    <property type="match status" value="1"/>
</dbReference>
<dbReference type="InterPro" id="IPR004919">
    <property type="entry name" value="GmrSD_N"/>
</dbReference>
<feature type="compositionally biased region" description="Basic and acidic residues" evidence="1">
    <location>
        <begin position="1"/>
        <end position="16"/>
    </location>
</feature>
<accession>A0A9R1C7L7</accession>
<dbReference type="GeneID" id="72468411"/>
<proteinExistence type="predicted"/>
<dbReference type="RefSeq" id="WP_223929555.1">
    <property type="nucleotide sequence ID" value="NZ_BPTU01000003.1"/>
</dbReference>
<evidence type="ECO:0000256" key="1">
    <source>
        <dbReference type="SAM" id="MobiDB-lite"/>
    </source>
</evidence>
<gene>
    <name evidence="3" type="ORF">PRLR5076_03570</name>
</gene>
<evidence type="ECO:0000259" key="2">
    <source>
        <dbReference type="Pfam" id="PF03235"/>
    </source>
</evidence>
<dbReference type="PANTHER" id="PTHR39639">
    <property type="entry name" value="CHROMOSOME 16, WHOLE GENOME SHOTGUN SEQUENCE"/>
    <property type="match status" value="1"/>
</dbReference>
<feature type="region of interest" description="Disordered" evidence="1">
    <location>
        <begin position="1"/>
        <end position="27"/>
    </location>
</feature>
<sequence length="382" mass="44310">MDKFNTEDLKEEKLEGEVDEENSSSDEVYPAEVRVNRAQFSCSHVKILVEKRHELEISPEFQRNNVWKSSQMSELVESILMGIPIPVIYLFEDRDGNKQIVDGKQRITTIIDFQDDKFTLNGLHVMPSFNGKKFSTLPPKMRGAFEDYQLSFYIIQPPTPERVKYDIFDRVNRGGTQLTHQEMREALYMGKATEMLKYLRMENGSFLKATGNSIPEKRKKDTYLILRSVSFMLLWGFSERVKKLNNGKDISYKSDIDDFLASTMIFLNNKADDGLIKDLEHRFLSSMDYIYDIMGSDGFRFAHEEGSSRRPVSMPLFETLTYVFSFPVVNKNPLRTKQIVSIKKKDWDMSGSFNGSNVDSVTKVVERKELIDEILNELYNYA</sequence>
<organism evidence="3 4">
    <name type="scientific">Prevotella lacticifex</name>
    <dbReference type="NCBI Taxonomy" id="2854755"/>
    <lineage>
        <taxon>Bacteria</taxon>
        <taxon>Pseudomonadati</taxon>
        <taxon>Bacteroidota</taxon>
        <taxon>Bacteroidia</taxon>
        <taxon>Bacteroidales</taxon>
        <taxon>Prevotellaceae</taxon>
        <taxon>Prevotella</taxon>
    </lineage>
</organism>
<dbReference type="PANTHER" id="PTHR39639:SF1">
    <property type="entry name" value="DUF262 DOMAIN-CONTAINING PROTEIN"/>
    <property type="match status" value="1"/>
</dbReference>
<dbReference type="EMBL" id="BPUB01000001">
    <property type="protein sequence ID" value="GJG57506.1"/>
    <property type="molecule type" value="Genomic_DNA"/>
</dbReference>
<evidence type="ECO:0000313" key="4">
    <source>
        <dbReference type="Proteomes" id="UP000825483"/>
    </source>
</evidence>
<keyword evidence="4" id="KW-1185">Reference proteome</keyword>
<evidence type="ECO:0000313" key="3">
    <source>
        <dbReference type="EMBL" id="GJG57506.1"/>
    </source>
</evidence>
<protein>
    <recommendedName>
        <fullName evidence="2">GmrSD restriction endonucleases N-terminal domain-containing protein</fullName>
    </recommendedName>
</protein>
<dbReference type="AlphaFoldDB" id="A0A9R1C7L7"/>
<name>A0A9R1C7L7_9BACT</name>
<dbReference type="Proteomes" id="UP000825483">
    <property type="component" value="Unassembled WGS sequence"/>
</dbReference>
<feature type="domain" description="GmrSD restriction endonucleases N-terminal" evidence="2">
    <location>
        <begin position="51"/>
        <end position="188"/>
    </location>
</feature>
<comment type="caution">
    <text evidence="3">The sequence shown here is derived from an EMBL/GenBank/DDBJ whole genome shotgun (WGS) entry which is preliminary data.</text>
</comment>
<reference evidence="3" key="1">
    <citation type="journal article" date="2022" name="Int. J. Syst. Evol. Microbiol.">
        <title>Prevotella lacticifex sp. nov., isolated from the rumen of cows.</title>
        <authorList>
            <person name="Shinkai T."/>
            <person name="Ikeyama N."/>
            <person name="Kumagai M."/>
            <person name="Ohmori H."/>
            <person name="Sakamoto M."/>
            <person name="Ohkuma M."/>
            <person name="Mitsumori M."/>
        </authorList>
    </citation>
    <scope>NUCLEOTIDE SEQUENCE</scope>
    <source>
        <strain evidence="3">R5076</strain>
    </source>
</reference>